<sequence length="388" mass="38434">MIRRPGILTGTNIAAFLAVVHAVNDALTAVLGALLPMLHARFAASTTTLALLVAVWSVSSSVTQPFLGALAERIGLRRVAAIGVALAAISLSLVSTAGDVILLALLLVLGGIGSAALHPVSTSIVGGESAKNPGLAVGMFTAGGMAGFAAGPVVILSLVSVYGVGVGPWLMLPGLLLAVAIAALLPQWEPHRRRAVRRRRSGLLLNRKIVLLTVAGTLVSLVFITFTSSVPLWLVVEAGLAADAPLLGWILAAFSLAAGLGAIGGGALGEKLGYARTTGITLLAAVVPMIAVIFLPPGPATVAVGAVAGALIYASQPLLIVAAQAAVPGAPAAAAGVVIGVAHAAAGLIYIGVGALQGGIGLAPAMAATFALLVPAAVIAYAALRMSR</sequence>
<feature type="transmembrane region" description="Helical" evidence="4">
    <location>
        <begin position="246"/>
        <end position="268"/>
    </location>
</feature>
<feature type="transmembrane region" description="Helical" evidence="4">
    <location>
        <begin position="101"/>
        <end position="125"/>
    </location>
</feature>
<dbReference type="PANTHER" id="PTHR43129:SF1">
    <property type="entry name" value="FOSMIDOMYCIN RESISTANCE PROTEIN"/>
    <property type="match status" value="1"/>
</dbReference>
<keyword evidence="3 4" id="KW-0472">Membrane</keyword>
<feature type="transmembrane region" description="Helical" evidence="4">
    <location>
        <begin position="169"/>
        <end position="188"/>
    </location>
</feature>
<feature type="transmembrane region" description="Helical" evidence="4">
    <location>
        <begin position="280"/>
        <end position="296"/>
    </location>
</feature>
<feature type="transmembrane region" description="Helical" evidence="4">
    <location>
        <begin position="362"/>
        <end position="384"/>
    </location>
</feature>
<dbReference type="RefSeq" id="WP_386671945.1">
    <property type="nucleotide sequence ID" value="NZ_JBHLTG010000005.1"/>
</dbReference>
<dbReference type="SUPFAM" id="SSF103473">
    <property type="entry name" value="MFS general substrate transporter"/>
    <property type="match status" value="1"/>
</dbReference>
<feature type="transmembrane region" description="Helical" evidence="4">
    <location>
        <begin position="137"/>
        <end position="163"/>
    </location>
</feature>
<dbReference type="InterPro" id="IPR011701">
    <property type="entry name" value="MFS"/>
</dbReference>
<feature type="transmembrane region" description="Helical" evidence="4">
    <location>
        <begin position="333"/>
        <end position="356"/>
    </location>
</feature>
<dbReference type="PROSITE" id="PS50850">
    <property type="entry name" value="MFS"/>
    <property type="match status" value="1"/>
</dbReference>
<accession>A0ABV6RTK4</accession>
<reference evidence="6 7" key="1">
    <citation type="submission" date="2024-09" db="EMBL/GenBank/DDBJ databases">
        <authorList>
            <person name="Sun Q."/>
            <person name="Mori K."/>
        </authorList>
    </citation>
    <scope>NUCLEOTIDE SEQUENCE [LARGE SCALE GENOMIC DNA]</scope>
    <source>
        <strain evidence="6 7">KCTC 23076</strain>
    </source>
</reference>
<dbReference type="Pfam" id="PF07690">
    <property type="entry name" value="MFS_1"/>
    <property type="match status" value="1"/>
</dbReference>
<evidence type="ECO:0000256" key="4">
    <source>
        <dbReference type="SAM" id="Phobius"/>
    </source>
</evidence>
<keyword evidence="1 4" id="KW-0812">Transmembrane</keyword>
<evidence type="ECO:0000256" key="2">
    <source>
        <dbReference type="ARBA" id="ARBA00022989"/>
    </source>
</evidence>
<evidence type="ECO:0000256" key="1">
    <source>
        <dbReference type="ARBA" id="ARBA00022692"/>
    </source>
</evidence>
<keyword evidence="2 4" id="KW-1133">Transmembrane helix</keyword>
<dbReference type="PANTHER" id="PTHR43129">
    <property type="entry name" value="FOSMIDOMYCIN RESISTANCE PROTEIN"/>
    <property type="match status" value="1"/>
</dbReference>
<evidence type="ECO:0000313" key="7">
    <source>
        <dbReference type="Proteomes" id="UP001589896"/>
    </source>
</evidence>
<feature type="transmembrane region" description="Helical" evidence="4">
    <location>
        <begin position="209"/>
        <end position="234"/>
    </location>
</feature>
<dbReference type="EMBL" id="JBHLTG010000005">
    <property type="protein sequence ID" value="MFC0680317.1"/>
    <property type="molecule type" value="Genomic_DNA"/>
</dbReference>
<evidence type="ECO:0000259" key="5">
    <source>
        <dbReference type="PROSITE" id="PS50850"/>
    </source>
</evidence>
<keyword evidence="7" id="KW-1185">Reference proteome</keyword>
<name>A0ABV6RTK4_9GAMM</name>
<feature type="transmembrane region" description="Helical" evidence="4">
    <location>
        <begin position="38"/>
        <end position="58"/>
    </location>
</feature>
<dbReference type="Proteomes" id="UP001589896">
    <property type="component" value="Unassembled WGS sequence"/>
</dbReference>
<evidence type="ECO:0000313" key="6">
    <source>
        <dbReference type="EMBL" id="MFC0680317.1"/>
    </source>
</evidence>
<feature type="domain" description="Major facilitator superfamily (MFS) profile" evidence="5">
    <location>
        <begin position="13"/>
        <end position="388"/>
    </location>
</feature>
<evidence type="ECO:0000256" key="3">
    <source>
        <dbReference type="ARBA" id="ARBA00023136"/>
    </source>
</evidence>
<dbReference type="Gene3D" id="1.20.1250.20">
    <property type="entry name" value="MFS general substrate transporter like domains"/>
    <property type="match status" value="2"/>
</dbReference>
<comment type="caution">
    <text evidence="6">The sequence shown here is derived from an EMBL/GenBank/DDBJ whole genome shotgun (WGS) entry which is preliminary data.</text>
</comment>
<proteinExistence type="predicted"/>
<dbReference type="InterPro" id="IPR036259">
    <property type="entry name" value="MFS_trans_sf"/>
</dbReference>
<dbReference type="InterPro" id="IPR020846">
    <property type="entry name" value="MFS_dom"/>
</dbReference>
<feature type="transmembrane region" description="Helical" evidence="4">
    <location>
        <begin position="302"/>
        <end position="321"/>
    </location>
</feature>
<feature type="transmembrane region" description="Helical" evidence="4">
    <location>
        <begin position="79"/>
        <end position="95"/>
    </location>
</feature>
<protein>
    <submittedName>
        <fullName evidence="6">MFS transporter</fullName>
    </submittedName>
</protein>
<organism evidence="6 7">
    <name type="scientific">Lysobacter korlensis</name>
    <dbReference type="NCBI Taxonomy" id="553636"/>
    <lineage>
        <taxon>Bacteria</taxon>
        <taxon>Pseudomonadati</taxon>
        <taxon>Pseudomonadota</taxon>
        <taxon>Gammaproteobacteria</taxon>
        <taxon>Lysobacterales</taxon>
        <taxon>Lysobacteraceae</taxon>
        <taxon>Lysobacter</taxon>
    </lineage>
</organism>
<gene>
    <name evidence="6" type="ORF">ACFFGH_20980</name>
</gene>